<evidence type="ECO:0000313" key="2">
    <source>
        <dbReference type="Proteomes" id="UP001358586"/>
    </source>
</evidence>
<sequence>MTVTLETTKNLPTEYRYDTRGPVNYPMGLGSNPRDNLTNLVVPDLDDMAEMERARVELLKQLKDQSKWLEEKFKAMESADYLCGIDAKELSLVLDLVFPQLLKTLEFEKYIGTSSPEAHITMFY</sequence>
<comment type="caution">
    <text evidence="1">The sequence shown here is derived from an EMBL/GenBank/DDBJ whole genome shotgun (WGS) entry which is preliminary data.</text>
</comment>
<name>A0ABR0PE72_GOSAR</name>
<gene>
    <name evidence="1" type="ORF">PVK06_024541</name>
</gene>
<dbReference type="EMBL" id="JARKNE010000007">
    <property type="protein sequence ID" value="KAK5819534.1"/>
    <property type="molecule type" value="Genomic_DNA"/>
</dbReference>
<evidence type="ECO:0000313" key="1">
    <source>
        <dbReference type="EMBL" id="KAK5819534.1"/>
    </source>
</evidence>
<accession>A0ABR0PE72</accession>
<keyword evidence="2" id="KW-1185">Reference proteome</keyword>
<proteinExistence type="predicted"/>
<organism evidence="1 2">
    <name type="scientific">Gossypium arboreum</name>
    <name type="common">Tree cotton</name>
    <name type="synonym">Gossypium nanking</name>
    <dbReference type="NCBI Taxonomy" id="29729"/>
    <lineage>
        <taxon>Eukaryota</taxon>
        <taxon>Viridiplantae</taxon>
        <taxon>Streptophyta</taxon>
        <taxon>Embryophyta</taxon>
        <taxon>Tracheophyta</taxon>
        <taxon>Spermatophyta</taxon>
        <taxon>Magnoliopsida</taxon>
        <taxon>eudicotyledons</taxon>
        <taxon>Gunneridae</taxon>
        <taxon>Pentapetalae</taxon>
        <taxon>rosids</taxon>
        <taxon>malvids</taxon>
        <taxon>Malvales</taxon>
        <taxon>Malvaceae</taxon>
        <taxon>Malvoideae</taxon>
        <taxon>Gossypium</taxon>
    </lineage>
</organism>
<dbReference type="Proteomes" id="UP001358586">
    <property type="component" value="Chromosome 7"/>
</dbReference>
<protein>
    <submittedName>
        <fullName evidence="1">Uncharacterized protein</fullName>
    </submittedName>
</protein>
<reference evidence="1 2" key="1">
    <citation type="submission" date="2023-03" db="EMBL/GenBank/DDBJ databases">
        <title>WGS of Gossypium arboreum.</title>
        <authorList>
            <person name="Yu D."/>
        </authorList>
    </citation>
    <scope>NUCLEOTIDE SEQUENCE [LARGE SCALE GENOMIC DNA]</scope>
    <source>
        <tissue evidence="1">Leaf</tissue>
    </source>
</reference>